<organism evidence="2 3">
    <name type="scientific">Klebsiella oxytoca</name>
    <dbReference type="NCBI Taxonomy" id="571"/>
    <lineage>
        <taxon>Bacteria</taxon>
        <taxon>Pseudomonadati</taxon>
        <taxon>Pseudomonadota</taxon>
        <taxon>Gammaproteobacteria</taxon>
        <taxon>Enterobacterales</taxon>
        <taxon>Enterobacteriaceae</taxon>
        <taxon>Klebsiella/Raoultella group</taxon>
        <taxon>Klebsiella</taxon>
    </lineage>
</organism>
<evidence type="ECO:0008006" key="4">
    <source>
        <dbReference type="Google" id="ProtNLM"/>
    </source>
</evidence>
<comment type="similarity">
    <text evidence="1">Belongs to the phD/YefM antitoxin family.</text>
</comment>
<accession>A0A318FH26</accession>
<sequence length="71" mass="8211">MKSYTETQVRDSISEVMDQPAAGEFALITRWERTSNMLISVADFNAMQKLDAEFADIMQHYGKSIERLTHR</sequence>
<dbReference type="EMBL" id="QJJG01000019">
    <property type="protein sequence ID" value="PXW39535.1"/>
    <property type="molecule type" value="Genomic_DNA"/>
</dbReference>
<gene>
    <name evidence="2" type="ORF">DET57_11919</name>
</gene>
<dbReference type="SUPFAM" id="SSF143120">
    <property type="entry name" value="YefM-like"/>
    <property type="match status" value="1"/>
</dbReference>
<reference evidence="2 3" key="1">
    <citation type="submission" date="2018-05" db="EMBL/GenBank/DDBJ databases">
        <title>Freshwater and sediment microbial communities from various areas in North America, analyzing microbe dynamics in response to fracking.</title>
        <authorList>
            <person name="Lamendella R."/>
        </authorList>
    </citation>
    <scope>NUCLEOTIDE SEQUENCE [LARGE SCALE GENOMIC DNA]</scope>
    <source>
        <strain evidence="2 3">67</strain>
    </source>
</reference>
<name>A0A318FH26_KLEOX</name>
<dbReference type="InterPro" id="IPR036165">
    <property type="entry name" value="YefM-like_sf"/>
</dbReference>
<comment type="caution">
    <text evidence="2">The sequence shown here is derived from an EMBL/GenBank/DDBJ whole genome shotgun (WGS) entry which is preliminary data.</text>
</comment>
<proteinExistence type="inferred from homology"/>
<evidence type="ECO:0000256" key="1">
    <source>
        <dbReference type="ARBA" id="ARBA00009981"/>
    </source>
</evidence>
<protein>
    <recommendedName>
        <fullName evidence="4">Antitoxin</fullName>
    </recommendedName>
</protein>
<evidence type="ECO:0000313" key="3">
    <source>
        <dbReference type="Proteomes" id="UP000247485"/>
    </source>
</evidence>
<dbReference type="Gene3D" id="3.40.1620.10">
    <property type="entry name" value="YefM-like domain"/>
    <property type="match status" value="1"/>
</dbReference>
<evidence type="ECO:0000313" key="2">
    <source>
        <dbReference type="EMBL" id="PXW39535.1"/>
    </source>
</evidence>
<dbReference type="AlphaFoldDB" id="A0A318FH26"/>
<dbReference type="RefSeq" id="WP_110276309.1">
    <property type="nucleotide sequence ID" value="NZ_QJJG01000019.1"/>
</dbReference>
<dbReference type="Proteomes" id="UP000247485">
    <property type="component" value="Unassembled WGS sequence"/>
</dbReference>